<name>A0A0B1ZQB1_9SPHN</name>
<dbReference type="EMBL" id="JTDI01000003">
    <property type="protein sequence ID" value="KHK91454.1"/>
    <property type="molecule type" value="Genomic_DNA"/>
</dbReference>
<dbReference type="InterPro" id="IPR013538">
    <property type="entry name" value="ASHA1/2-like_C"/>
</dbReference>
<dbReference type="Proteomes" id="UP000031057">
    <property type="component" value="Unassembled WGS sequence"/>
</dbReference>
<dbReference type="Pfam" id="PF08327">
    <property type="entry name" value="AHSA1"/>
    <property type="match status" value="1"/>
</dbReference>
<dbReference type="RefSeq" id="WP_039283629.1">
    <property type="nucleotide sequence ID" value="NZ_JTDI01000003.1"/>
</dbReference>
<evidence type="ECO:0000313" key="4">
    <source>
        <dbReference type="Proteomes" id="UP000031057"/>
    </source>
</evidence>
<keyword evidence="4" id="KW-1185">Reference proteome</keyword>
<protein>
    <submittedName>
        <fullName evidence="3">ATPase</fullName>
    </submittedName>
</protein>
<dbReference type="SUPFAM" id="SSF55961">
    <property type="entry name" value="Bet v1-like"/>
    <property type="match status" value="1"/>
</dbReference>
<organism evidence="3 4">
    <name type="scientific">Novosphingobium malaysiense</name>
    <dbReference type="NCBI Taxonomy" id="1348853"/>
    <lineage>
        <taxon>Bacteria</taxon>
        <taxon>Pseudomonadati</taxon>
        <taxon>Pseudomonadota</taxon>
        <taxon>Alphaproteobacteria</taxon>
        <taxon>Sphingomonadales</taxon>
        <taxon>Sphingomonadaceae</taxon>
        <taxon>Novosphingobium</taxon>
    </lineage>
</organism>
<evidence type="ECO:0000259" key="2">
    <source>
        <dbReference type="Pfam" id="PF08327"/>
    </source>
</evidence>
<dbReference type="InterPro" id="IPR023393">
    <property type="entry name" value="START-like_dom_sf"/>
</dbReference>
<evidence type="ECO:0000313" key="3">
    <source>
        <dbReference type="EMBL" id="KHK91454.1"/>
    </source>
</evidence>
<comment type="similarity">
    <text evidence="1">Belongs to the AHA1 family.</text>
</comment>
<gene>
    <name evidence="3" type="ORF">LK12_11480</name>
</gene>
<reference evidence="3 4" key="1">
    <citation type="submission" date="2014-10" db="EMBL/GenBank/DDBJ databases">
        <title>Genome sequence of Novosphingobium malaysiense MUSC 273(T).</title>
        <authorList>
            <person name="Lee L.-H."/>
        </authorList>
    </citation>
    <scope>NUCLEOTIDE SEQUENCE [LARGE SCALE GENOMIC DNA]</scope>
    <source>
        <strain evidence="3 4">MUSC 273</strain>
    </source>
</reference>
<dbReference type="Gene3D" id="3.30.530.20">
    <property type="match status" value="1"/>
</dbReference>
<dbReference type="STRING" id="1348853.LK12_11480"/>
<evidence type="ECO:0000256" key="1">
    <source>
        <dbReference type="ARBA" id="ARBA00006817"/>
    </source>
</evidence>
<dbReference type="OrthoDB" id="9805228at2"/>
<comment type="caution">
    <text evidence="3">The sequence shown here is derived from an EMBL/GenBank/DDBJ whole genome shotgun (WGS) entry which is preliminary data.</text>
</comment>
<feature type="domain" description="Activator of Hsp90 ATPase homologue 1/2-like C-terminal" evidence="2">
    <location>
        <begin position="17"/>
        <end position="149"/>
    </location>
</feature>
<dbReference type="CDD" id="cd08896">
    <property type="entry name" value="SRPBCC_CalC_Aha1-like_3"/>
    <property type="match status" value="1"/>
</dbReference>
<dbReference type="AlphaFoldDB" id="A0A0B1ZQB1"/>
<sequence length="154" mass="17464">MADTQPANELSVTRYIDAPPAKVWEVLAERQSEWWCPRPWRAEVDRQDRRAGGACNMTFHGPDGEEMPQNGIYLAFEEGRRFVTTDAVTEEFQPSGPFMIGIWEIAPEGNGTRYTARARHWSDETRKQHEEMGFIDGWTVCAAQLAEICEGEAG</sequence>
<accession>A0A0B1ZQB1</accession>
<proteinExistence type="inferred from homology"/>